<dbReference type="Pfam" id="PF00675">
    <property type="entry name" value="Peptidase_M16"/>
    <property type="match status" value="1"/>
</dbReference>
<protein>
    <submittedName>
        <fullName evidence="3">Peptidase M16</fullName>
    </submittedName>
</protein>
<name>A0A220U6D6_9BACI</name>
<gene>
    <name evidence="3" type="ORF">CFK37_15535</name>
</gene>
<dbReference type="AlphaFoldDB" id="A0A220U6D6"/>
<sequence>MSLKRYEDINEVLIAEKLANGLQVFLLPKKELSKTFAIFSTNYGSVDLSFVPRDKEEAVTVPEGVAHFLEHKMFEKEDHDVFADFSKQGASANAFTSFTTTAYLFTATNYIEKNVKTLLDFVQAPYFSDQSVEKEKGIIGQEITMYEDQPDWRMFMGTIQNLFKNHPVKVDIAGTVESISAITKENLYECYETFYHPDNMTLFIAGNFDEKSMMSLIKENQSAKEFAPSDQIRRIMPDEPREAYKKETTIKMPVSTPRCAVGIKGHIGELNSETYLLHDLIQGMVLDFYFSQGGSFYQQLYNEGIIDNSFYFEINMEKGFGYAIIGGNTSEPEKFSSMVKEMLLSIKEKKISEEEFERMRKKQIGQLLRSMNSVEFIAKQYIHYHRVGIDFMEIVSKLEELAYEQVTSFVQDWIDEEQLTTFKIKAE</sequence>
<dbReference type="OrthoDB" id="9811314at2"/>
<dbReference type="InterPro" id="IPR011249">
    <property type="entry name" value="Metalloenz_LuxS/M16"/>
</dbReference>
<feature type="domain" description="Peptidase M16 C-terminal" evidence="2">
    <location>
        <begin position="182"/>
        <end position="361"/>
    </location>
</feature>
<proteinExistence type="predicted"/>
<dbReference type="PANTHER" id="PTHR11851">
    <property type="entry name" value="METALLOPROTEASE"/>
    <property type="match status" value="1"/>
</dbReference>
<evidence type="ECO:0000313" key="3">
    <source>
        <dbReference type="EMBL" id="ASK63466.1"/>
    </source>
</evidence>
<keyword evidence="4" id="KW-1185">Reference proteome</keyword>
<feature type="domain" description="Peptidase M16 N-terminal" evidence="1">
    <location>
        <begin position="63"/>
        <end position="175"/>
    </location>
</feature>
<dbReference type="RefSeq" id="WP_089062725.1">
    <property type="nucleotide sequence ID" value="NZ_CP022315.1"/>
</dbReference>
<dbReference type="InterPro" id="IPR007863">
    <property type="entry name" value="Peptidase_M16_C"/>
</dbReference>
<dbReference type="PANTHER" id="PTHR11851:SF134">
    <property type="entry name" value="ZINC-DEPENDENT PROTEASE"/>
    <property type="match status" value="1"/>
</dbReference>
<evidence type="ECO:0000259" key="2">
    <source>
        <dbReference type="Pfam" id="PF05193"/>
    </source>
</evidence>
<dbReference type="InterPro" id="IPR050361">
    <property type="entry name" value="MPP/UQCRC_Complex"/>
</dbReference>
<dbReference type="InterPro" id="IPR011765">
    <property type="entry name" value="Pept_M16_N"/>
</dbReference>
<dbReference type="GO" id="GO:0046872">
    <property type="term" value="F:metal ion binding"/>
    <property type="evidence" value="ECO:0007669"/>
    <property type="project" value="InterPro"/>
</dbReference>
<dbReference type="NCBIfam" id="NF047421">
    <property type="entry name" value="YfmH_fam"/>
    <property type="match status" value="1"/>
</dbReference>
<dbReference type="SUPFAM" id="SSF63411">
    <property type="entry name" value="LuxS/MPP-like metallohydrolase"/>
    <property type="match status" value="2"/>
</dbReference>
<reference evidence="3 4" key="1">
    <citation type="submission" date="2017-07" db="EMBL/GenBank/DDBJ databases">
        <title>Virgibacillus sp. LM2416.</title>
        <authorList>
            <person name="Tak E.J."/>
            <person name="Bae J.-W."/>
        </authorList>
    </citation>
    <scope>NUCLEOTIDE SEQUENCE [LARGE SCALE GENOMIC DNA]</scope>
    <source>
        <strain evidence="3 4">LM2416</strain>
    </source>
</reference>
<dbReference type="Pfam" id="PF05193">
    <property type="entry name" value="Peptidase_M16_C"/>
    <property type="match status" value="1"/>
</dbReference>
<dbReference type="KEGG" id="vil:CFK37_15535"/>
<accession>A0A220U6D6</accession>
<evidence type="ECO:0000259" key="1">
    <source>
        <dbReference type="Pfam" id="PF00675"/>
    </source>
</evidence>
<dbReference type="Gene3D" id="3.30.830.10">
    <property type="entry name" value="Metalloenzyme, LuxS/M16 peptidase-like"/>
    <property type="match status" value="2"/>
</dbReference>
<organism evidence="3 4">
    <name type="scientific">Virgibacillus phasianinus</name>
    <dbReference type="NCBI Taxonomy" id="2017483"/>
    <lineage>
        <taxon>Bacteria</taxon>
        <taxon>Bacillati</taxon>
        <taxon>Bacillota</taxon>
        <taxon>Bacilli</taxon>
        <taxon>Bacillales</taxon>
        <taxon>Bacillaceae</taxon>
        <taxon>Virgibacillus</taxon>
    </lineage>
</organism>
<dbReference type="Proteomes" id="UP000198312">
    <property type="component" value="Chromosome"/>
</dbReference>
<evidence type="ECO:0000313" key="4">
    <source>
        <dbReference type="Proteomes" id="UP000198312"/>
    </source>
</evidence>
<dbReference type="EMBL" id="CP022315">
    <property type="protein sequence ID" value="ASK63466.1"/>
    <property type="molecule type" value="Genomic_DNA"/>
</dbReference>